<evidence type="ECO:0000313" key="4">
    <source>
        <dbReference type="EMBL" id="CEF60143.1"/>
    </source>
</evidence>
<dbReference type="CTD" id="36384954"/>
<dbReference type="AlphaFoldDB" id="A0A090KY54"/>
<comment type="similarity">
    <text evidence="3">Belongs to the choline/ethanolamine kinase family.</text>
</comment>
<sequence length="412" mass="47842">MGKNITGETLRNALLSGNNETECNKLSREFKIQCMKLAKYYLSGVWQHLTEDNFLVTKVTGGLSNLIFKIELPSHIKPTGKEPSCALIRIHGSSSSLTLIIDTIIFTILSERSMGPKLFGIFSEGRLEEYIPSRCLSKIDLHQECVQKNVAFLLSQIHTLCCPIKKESVLVDQIKQWLKNIELKLGKNAKWEIKTTQIDSKYSKNAPKYVTLESLKNELEYVEECLNKSNSPIVFCHNDLQEGNILLSNEYELTKEGKLKKIDNDIDESLIQPFFVIDYEYANYNYRGFDFGNHFCEWGISYDTEDSCGYTINTDHFPTSQKMKVFLKEYLNSFYSNQNTDSNFSLTYDFKKDMKTLIDEGERFMAVSHYFWSIWSFEMETHKEIEFGYVPYGIDRLCLYFEGKKELSKYLK</sequence>
<evidence type="ECO:0000256" key="3">
    <source>
        <dbReference type="ARBA" id="ARBA00038211"/>
    </source>
</evidence>
<evidence type="ECO:0000313" key="5">
    <source>
        <dbReference type="Proteomes" id="UP000035682"/>
    </source>
</evidence>
<evidence type="ECO:0000313" key="6">
    <source>
        <dbReference type="WBParaSite" id="SRAE_X000188300.1"/>
    </source>
</evidence>
<reference evidence="4" key="1">
    <citation type="submission" date="2014-09" db="EMBL/GenBank/DDBJ databases">
        <authorList>
            <person name="Aslett A.Martin."/>
        </authorList>
    </citation>
    <scope>NUCLEOTIDE SEQUENCE</scope>
    <source>
        <strain evidence="4">ED321 Heterogonic</strain>
    </source>
</reference>
<reference evidence="5" key="2">
    <citation type="submission" date="2014-09" db="EMBL/GenBank/DDBJ databases">
        <authorList>
            <person name="Martin A.A."/>
        </authorList>
    </citation>
    <scope>NUCLEOTIDE SEQUENCE</scope>
    <source>
        <strain evidence="5">ED321</strain>
    </source>
</reference>
<dbReference type="EMBL" id="LN609397">
    <property type="protein sequence ID" value="CEF60143.1"/>
    <property type="molecule type" value="Genomic_DNA"/>
</dbReference>
<dbReference type="OrthoDB" id="3649325at2759"/>
<keyword evidence="4" id="KW-0808">Transferase</keyword>
<organism evidence="4">
    <name type="scientific">Strongyloides ratti</name>
    <name type="common">Parasitic roundworm</name>
    <dbReference type="NCBI Taxonomy" id="34506"/>
    <lineage>
        <taxon>Eukaryota</taxon>
        <taxon>Metazoa</taxon>
        <taxon>Ecdysozoa</taxon>
        <taxon>Nematoda</taxon>
        <taxon>Chromadorea</taxon>
        <taxon>Rhabditida</taxon>
        <taxon>Tylenchina</taxon>
        <taxon>Panagrolaimomorpha</taxon>
        <taxon>Strongyloidoidea</taxon>
        <taxon>Strongyloididae</taxon>
        <taxon>Strongyloides</taxon>
    </lineage>
</organism>
<reference evidence="6" key="3">
    <citation type="submission" date="2020-12" db="UniProtKB">
        <authorList>
            <consortium name="WormBaseParasite"/>
        </authorList>
    </citation>
    <scope>IDENTIFICATION</scope>
</reference>
<evidence type="ECO:0000313" key="7">
    <source>
        <dbReference type="WormBase" id="SRAE_X000188300"/>
    </source>
</evidence>
<dbReference type="GO" id="GO:0005938">
    <property type="term" value="C:cell cortex"/>
    <property type="evidence" value="ECO:0007669"/>
    <property type="project" value="EnsemblMetazoa"/>
</dbReference>
<keyword evidence="5" id="KW-1185">Reference proteome</keyword>
<keyword evidence="1" id="KW-0443">Lipid metabolism</keyword>
<dbReference type="WormBase" id="SRAE_X000188300">
    <property type="protein sequence ID" value="SRP00739"/>
    <property type="gene ID" value="WBGene00267460"/>
</dbReference>
<dbReference type="GO" id="GO:0006646">
    <property type="term" value="P:phosphatidylethanolamine biosynthetic process"/>
    <property type="evidence" value="ECO:0007669"/>
    <property type="project" value="TreeGrafter"/>
</dbReference>
<gene>
    <name evidence="4 6 7" type="ORF">SRAE_X000188300</name>
</gene>
<keyword evidence="1" id="KW-0444">Lipid biosynthesis</keyword>
<dbReference type="SUPFAM" id="SSF56112">
    <property type="entry name" value="Protein kinase-like (PK-like)"/>
    <property type="match status" value="1"/>
</dbReference>
<dbReference type="Gene3D" id="3.30.200.20">
    <property type="entry name" value="Phosphorylase Kinase, domain 1"/>
    <property type="match status" value="1"/>
</dbReference>
<protein>
    <submittedName>
        <fullName evidence="4 6">Protein kinase-like domain-containing protein</fullName>
    </submittedName>
</protein>
<accession>A0A090KY54</accession>
<dbReference type="PANTHER" id="PTHR22603">
    <property type="entry name" value="CHOLINE/ETHANOALAMINE KINASE"/>
    <property type="match status" value="1"/>
</dbReference>
<proteinExistence type="inferred from homology"/>
<name>A0A090KY54_STRRB</name>
<dbReference type="WBParaSite" id="SRAE_X000188300.1">
    <property type="protein sequence ID" value="SRAE_X000188300.1"/>
    <property type="gene ID" value="WBGene00267460"/>
</dbReference>
<dbReference type="GeneID" id="36384954"/>
<dbReference type="GO" id="GO:0004305">
    <property type="term" value="F:ethanolamine kinase activity"/>
    <property type="evidence" value="ECO:0007669"/>
    <property type="project" value="TreeGrafter"/>
</dbReference>
<keyword evidence="4" id="KW-0418">Kinase</keyword>
<dbReference type="OMA" id="IETSIDY"/>
<keyword evidence="1" id="KW-0594">Phospholipid biosynthesis</keyword>
<dbReference type="InterPro" id="IPR011009">
    <property type="entry name" value="Kinase-like_dom_sf"/>
</dbReference>
<dbReference type="GO" id="GO:0004103">
    <property type="term" value="F:choline kinase activity"/>
    <property type="evidence" value="ECO:0007669"/>
    <property type="project" value="EnsemblMetazoa"/>
</dbReference>
<dbReference type="RefSeq" id="XP_024499353.1">
    <property type="nucleotide sequence ID" value="XM_024653984.1"/>
</dbReference>
<evidence type="ECO:0000256" key="1">
    <source>
        <dbReference type="ARBA" id="ARBA00023209"/>
    </source>
</evidence>
<dbReference type="Pfam" id="PF01633">
    <property type="entry name" value="Choline_kinase"/>
    <property type="match status" value="1"/>
</dbReference>
<evidence type="ECO:0000256" key="2">
    <source>
        <dbReference type="ARBA" id="ARBA00023264"/>
    </source>
</evidence>
<dbReference type="PANTHER" id="PTHR22603:SF93">
    <property type="entry name" value="RE24176P"/>
    <property type="match status" value="1"/>
</dbReference>
<keyword evidence="2" id="KW-1208">Phospholipid metabolism</keyword>
<dbReference type="Gene3D" id="3.90.1200.10">
    <property type="match status" value="1"/>
</dbReference>
<dbReference type="Proteomes" id="UP000035682">
    <property type="component" value="Unplaced"/>
</dbReference>